<dbReference type="GeneID" id="83006027"/>
<dbReference type="OrthoDB" id="1769147at2"/>
<sequence length="179" mass="20789">MDRDELFALLDIETGEDFQYFENFADFVENEGAIDEDAIYELVREIDMKTFAELCESYFYETLENMPGDQIDAYNLVENIKRVLVGLSEAVSKGEENADIKLADELNKFRLWFSADSEVECRNVATNEVDYMPVRDALALSRLEKLEGDEYRYDFTDALEYELEEYIMTYGDLADATND</sequence>
<proteinExistence type="predicted"/>
<dbReference type="EMBL" id="QRMS01000002">
    <property type="protein sequence ID" value="RHJ88159.1"/>
    <property type="molecule type" value="Genomic_DNA"/>
</dbReference>
<keyword evidence="2" id="KW-1185">Reference proteome</keyword>
<dbReference type="RefSeq" id="WP_067541755.1">
    <property type="nucleotide sequence ID" value="NZ_AP025567.1"/>
</dbReference>
<organism evidence="1 2">
    <name type="scientific">Emergencia timonensis</name>
    <dbReference type="NCBI Taxonomy" id="1776384"/>
    <lineage>
        <taxon>Bacteria</taxon>
        <taxon>Bacillati</taxon>
        <taxon>Bacillota</taxon>
        <taxon>Clostridia</taxon>
        <taxon>Peptostreptococcales</taxon>
        <taxon>Anaerovoracaceae</taxon>
        <taxon>Emergencia</taxon>
    </lineage>
</organism>
<gene>
    <name evidence="1" type="ORF">DW099_07005</name>
</gene>
<accession>A0A415E3J5</accession>
<comment type="caution">
    <text evidence="1">The sequence shown here is derived from an EMBL/GenBank/DDBJ whole genome shotgun (WGS) entry which is preliminary data.</text>
</comment>
<dbReference type="AlphaFoldDB" id="A0A415E3J5"/>
<dbReference type="Proteomes" id="UP000284841">
    <property type="component" value="Unassembled WGS sequence"/>
</dbReference>
<protein>
    <submittedName>
        <fullName evidence="1">Uncharacterized protein</fullName>
    </submittedName>
</protein>
<reference evidence="1 2" key="1">
    <citation type="submission" date="2018-08" db="EMBL/GenBank/DDBJ databases">
        <title>A genome reference for cultivated species of the human gut microbiota.</title>
        <authorList>
            <person name="Zou Y."/>
            <person name="Xue W."/>
            <person name="Luo G."/>
        </authorList>
    </citation>
    <scope>NUCLEOTIDE SEQUENCE [LARGE SCALE GENOMIC DNA]</scope>
    <source>
        <strain evidence="1 2">AM07-24</strain>
    </source>
</reference>
<evidence type="ECO:0000313" key="2">
    <source>
        <dbReference type="Proteomes" id="UP000284841"/>
    </source>
</evidence>
<name>A0A415E3J5_9FIRM</name>
<dbReference type="STRING" id="1776384.GCA_900086585_03741"/>
<evidence type="ECO:0000313" key="1">
    <source>
        <dbReference type="EMBL" id="RHJ88159.1"/>
    </source>
</evidence>